<name>A0A017SVQ8_9BACT</name>
<dbReference type="OrthoDB" id="5516863at2"/>
<dbReference type="eggNOG" id="ENOG5030KW0">
    <property type="taxonomic scope" value="Bacteria"/>
</dbReference>
<evidence type="ECO:0000313" key="2">
    <source>
        <dbReference type="Proteomes" id="UP000019678"/>
    </source>
</evidence>
<proteinExistence type="predicted"/>
<reference evidence="1 2" key="1">
    <citation type="submission" date="2013-05" db="EMBL/GenBank/DDBJ databases">
        <title>Genome assembly of Chondromyces apiculatus DSM 436.</title>
        <authorList>
            <person name="Sharma G."/>
            <person name="Khatri I."/>
            <person name="Kaur C."/>
            <person name="Mayilraj S."/>
            <person name="Subramanian S."/>
        </authorList>
    </citation>
    <scope>NUCLEOTIDE SEQUENCE [LARGE SCALE GENOMIC DNA]</scope>
    <source>
        <strain evidence="1 2">DSM 436</strain>
    </source>
</reference>
<protein>
    <submittedName>
        <fullName evidence="1">Uncharacterized protein</fullName>
    </submittedName>
</protein>
<dbReference type="AlphaFoldDB" id="A0A017SVQ8"/>
<organism evidence="1 2">
    <name type="scientific">Chondromyces apiculatus DSM 436</name>
    <dbReference type="NCBI Taxonomy" id="1192034"/>
    <lineage>
        <taxon>Bacteria</taxon>
        <taxon>Pseudomonadati</taxon>
        <taxon>Myxococcota</taxon>
        <taxon>Polyangia</taxon>
        <taxon>Polyangiales</taxon>
        <taxon>Polyangiaceae</taxon>
        <taxon>Chondromyces</taxon>
    </lineage>
</organism>
<accession>A0A017SVQ8</accession>
<sequence>MKSVDERGGAAKTLLDRDEVEGVLSGAFYTPAEVRPRAKPLPAERPQHYKVICISLYTEDLERLDEMVNALKARGITKANRSALIRHALSQVDLDKVPRGL</sequence>
<evidence type="ECO:0000313" key="1">
    <source>
        <dbReference type="EMBL" id="EYF00867.1"/>
    </source>
</evidence>
<dbReference type="STRING" id="1192034.CAP_8956"/>
<gene>
    <name evidence="1" type="ORF">CAP_8956</name>
</gene>
<dbReference type="EMBL" id="ASRX01000096">
    <property type="protein sequence ID" value="EYF00867.1"/>
    <property type="molecule type" value="Genomic_DNA"/>
</dbReference>
<keyword evidence="2" id="KW-1185">Reference proteome</keyword>
<dbReference type="Proteomes" id="UP000019678">
    <property type="component" value="Unassembled WGS sequence"/>
</dbReference>
<comment type="caution">
    <text evidence="1">The sequence shown here is derived from an EMBL/GenBank/DDBJ whole genome shotgun (WGS) entry which is preliminary data.</text>
</comment>
<dbReference type="RefSeq" id="WP_044250360.1">
    <property type="nucleotide sequence ID" value="NZ_ASRX01000096.1"/>
</dbReference>